<dbReference type="AlphaFoldDB" id="A0A9P6RYT3"/>
<dbReference type="GO" id="GO:1990756">
    <property type="term" value="F:ubiquitin-like ligase-substrate adaptor activity"/>
    <property type="evidence" value="ECO:0007669"/>
    <property type="project" value="TreeGrafter"/>
</dbReference>
<organism evidence="2 3">
    <name type="scientific">Dissophora globulifera</name>
    <dbReference type="NCBI Taxonomy" id="979702"/>
    <lineage>
        <taxon>Eukaryota</taxon>
        <taxon>Fungi</taxon>
        <taxon>Fungi incertae sedis</taxon>
        <taxon>Mucoromycota</taxon>
        <taxon>Mortierellomycotina</taxon>
        <taxon>Mortierellomycetes</taxon>
        <taxon>Mortierellales</taxon>
        <taxon>Mortierellaceae</taxon>
        <taxon>Dissophora</taxon>
    </lineage>
</organism>
<evidence type="ECO:0000313" key="3">
    <source>
        <dbReference type="Proteomes" id="UP000738325"/>
    </source>
</evidence>
<dbReference type="OrthoDB" id="18339at2759"/>
<dbReference type="GO" id="GO:0031625">
    <property type="term" value="F:ubiquitin protein ligase binding"/>
    <property type="evidence" value="ECO:0007669"/>
    <property type="project" value="TreeGrafter"/>
</dbReference>
<dbReference type="GO" id="GO:0016567">
    <property type="term" value="P:protein ubiquitination"/>
    <property type="evidence" value="ECO:0007669"/>
    <property type="project" value="TreeGrafter"/>
</dbReference>
<evidence type="ECO:0000256" key="1">
    <source>
        <dbReference type="SAM" id="MobiDB-lite"/>
    </source>
</evidence>
<reference evidence="2" key="1">
    <citation type="journal article" date="2020" name="Fungal Divers.">
        <title>Resolving the Mortierellaceae phylogeny through synthesis of multi-gene phylogenetics and phylogenomics.</title>
        <authorList>
            <person name="Vandepol N."/>
            <person name="Liber J."/>
            <person name="Desiro A."/>
            <person name="Na H."/>
            <person name="Kennedy M."/>
            <person name="Barry K."/>
            <person name="Grigoriev I.V."/>
            <person name="Miller A.N."/>
            <person name="O'Donnell K."/>
            <person name="Stajich J.E."/>
            <person name="Bonito G."/>
        </authorList>
    </citation>
    <scope>NUCLEOTIDE SEQUENCE</scope>
    <source>
        <strain evidence="2">REB-010B</strain>
    </source>
</reference>
<dbReference type="EMBL" id="JAAAIP010000002">
    <property type="protein sequence ID" value="KAG0330473.1"/>
    <property type="molecule type" value="Genomic_DNA"/>
</dbReference>
<dbReference type="Pfam" id="PF09737">
    <property type="entry name" value="Det1"/>
    <property type="match status" value="3"/>
</dbReference>
<sequence>MFRGLSFFIRSPGNGNQQYLIGMSKNQRAVHIYRFKGSGGPPEERPTESLHFKDFFELKHETVVWKETEMLSKDFCLVTANNRFIIVAAVSPCTGGSADGQAYPCSLNCIPNLDTVVFYVVELATGKIVDKREFKNEYITIAHHTGVSLYDSLFAVMLIQSQAIQIMHIKNNGKLIDLHRIGWFNHDDDELVLARYRDFNEQYIAQQSIKSTSPFYHSGYSLKDEDFGDPRAKDRFDSFALAPTMSSMAEFSADATYHQVPSSSTSNIGMPPRTTPLAQSYMSQLTYSHSHHDEPNSQTISGIKQRLMAYLFRKAFNADDGGAALRHFHLTFQQFANLVMWRMQFLDESTLLIKFGKLDCVVGRQADNTYQTAFFVFYDIHTTEILAVYDNASEEFLRLYEAWADQFCATAYTTAGKDKRHYSSTCSNNIYAKDHLKKTQYGMRHARNGGMAQAVKRSLCVLPYSPQSLSDSPYLDQALFSYDEKVISASDRQRQCQDFPIKFYLRGSGELRFKIHLFKPGTGGGGGGGGTGISNSMTSGIHTNNALHALNGNMMTNNNAVGGNNNNNNGATTATTATATTTASTVGMSRSKRFVTFISHPFEPFMISIIQHHLQPTVLNLHLHRSDVEPLSTAAATQEEQGDISAGLNAHSPLSSSASGSTSGSAATQQTSSSSPTVTLSPPTAPASEPLKAPMTTPVAATSNIQAQSHPETTAAAAAAAPQPVQKESVAPTSPVVRGMVDLDEYNTPDDMFARFKVADAMNELFACSSLGSNIRNYYRFGTYKDCAPRYDHLKFCLSLKTKSSQVAQVMIQRHDAELRAKKQSMPNSEDVWTARTHPPEELVELAREA</sequence>
<feature type="compositionally biased region" description="Low complexity" evidence="1">
    <location>
        <begin position="652"/>
        <end position="688"/>
    </location>
</feature>
<name>A0A9P6RYT3_9FUNG</name>
<keyword evidence="3" id="KW-1185">Reference proteome</keyword>
<feature type="compositionally biased region" description="Polar residues" evidence="1">
    <location>
        <begin position="699"/>
        <end position="712"/>
    </location>
</feature>
<dbReference type="InterPro" id="IPR021475">
    <property type="entry name" value="Pants/Emi1-like"/>
</dbReference>
<dbReference type="GO" id="GO:0031461">
    <property type="term" value="C:cullin-RING ubiquitin ligase complex"/>
    <property type="evidence" value="ECO:0007669"/>
    <property type="project" value="TreeGrafter"/>
</dbReference>
<dbReference type="GO" id="GO:0005634">
    <property type="term" value="C:nucleus"/>
    <property type="evidence" value="ECO:0007669"/>
    <property type="project" value="TreeGrafter"/>
</dbReference>
<protein>
    <submittedName>
        <fullName evidence="2">Acid phosphatase det1</fullName>
    </submittedName>
</protein>
<evidence type="ECO:0000313" key="2">
    <source>
        <dbReference type="EMBL" id="KAG0330473.1"/>
    </source>
</evidence>
<gene>
    <name evidence="2" type="primary">DET1</name>
    <name evidence="2" type="ORF">BGZ99_003044</name>
</gene>
<dbReference type="Proteomes" id="UP000738325">
    <property type="component" value="Unassembled WGS sequence"/>
</dbReference>
<proteinExistence type="predicted"/>
<feature type="region of interest" description="Disordered" evidence="1">
    <location>
        <begin position="632"/>
        <end position="733"/>
    </location>
</feature>
<comment type="caution">
    <text evidence="2">The sequence shown here is derived from an EMBL/GenBank/DDBJ whole genome shotgun (WGS) entry which is preliminary data.</text>
</comment>
<accession>A0A9P6RYT3</accession>
<dbReference type="PANTHER" id="PTHR13374:SF3">
    <property type="entry name" value="DET1 HOMOLOG"/>
    <property type="match status" value="1"/>
</dbReference>
<dbReference type="InterPro" id="IPR019138">
    <property type="entry name" value="De-etiolated_protein_1_Det1"/>
</dbReference>
<dbReference type="Pfam" id="PF11326">
    <property type="entry name" value="PANTS-like"/>
    <property type="match status" value="1"/>
</dbReference>
<dbReference type="PANTHER" id="PTHR13374">
    <property type="entry name" value="DET1 HOMOLOG DE-ETIOLATED-1 HOMOLOG"/>
    <property type="match status" value="1"/>
</dbReference>
<dbReference type="GO" id="GO:0032436">
    <property type="term" value="P:positive regulation of proteasomal ubiquitin-dependent protein catabolic process"/>
    <property type="evidence" value="ECO:0007669"/>
    <property type="project" value="TreeGrafter"/>
</dbReference>